<protein>
    <submittedName>
        <fullName evidence="4">Short-chain dehydrogenase</fullName>
    </submittedName>
</protein>
<dbReference type="PRINTS" id="PR00081">
    <property type="entry name" value="GDHRDH"/>
</dbReference>
<dbReference type="PRINTS" id="PR00080">
    <property type="entry name" value="SDRFAMILY"/>
</dbReference>
<dbReference type="Proteomes" id="UP000076481">
    <property type="component" value="Unassembled WGS sequence"/>
</dbReference>
<sequence length="274" mass="30075">MQKLQGRVTIITGSTKGIGNAIAHAFVREGAKVVITSSSESNVRHALEAFPEGTAFGFTCDVTSRVEVEHLMAAGVTRFGRVDCFINNAGISDPFGSLAESDPDLWGRVIDTNIKGTYNGSRAAIRYFLQNNPKGKLINMAGSGTDPQSNTPWISAYGSTKAAIARFTRAVAAEYRHTGMSIMLLHPGLVRTAMVSPTDPTRELQKQLHTFNTVLDIFAQPPSVAARLAVQMASEWSDGRSGIYLSALSTWRKKRLLLSFPFRKMFNRIDRRTY</sequence>
<dbReference type="RefSeq" id="WP_303681322.1">
    <property type="nucleotide sequence ID" value="NZ_LVWG01000022.1"/>
</dbReference>
<name>A0A165LXS5_PELLU</name>
<dbReference type="PANTHER" id="PTHR42760:SF37">
    <property type="entry name" value="CLAVALDEHYDE DEHYDROGENASE"/>
    <property type="match status" value="1"/>
</dbReference>
<dbReference type="Gene3D" id="3.40.50.720">
    <property type="entry name" value="NAD(P)-binding Rossmann-like Domain"/>
    <property type="match status" value="1"/>
</dbReference>
<comment type="caution">
    <text evidence="4">The sequence shown here is derived from an EMBL/GenBank/DDBJ whole genome shotgun (WGS) entry which is preliminary data.</text>
</comment>
<organism evidence="4 5">
    <name type="scientific">Pelodictyon luteolum</name>
    <dbReference type="NCBI Taxonomy" id="1100"/>
    <lineage>
        <taxon>Bacteria</taxon>
        <taxon>Pseudomonadati</taxon>
        <taxon>Chlorobiota</taxon>
        <taxon>Chlorobiia</taxon>
        <taxon>Chlorobiales</taxon>
        <taxon>Chlorobiaceae</taxon>
        <taxon>Chlorobium/Pelodictyon group</taxon>
        <taxon>Pelodictyon</taxon>
    </lineage>
</organism>
<proteinExistence type="inferred from homology"/>
<dbReference type="Pfam" id="PF00106">
    <property type="entry name" value="adh_short"/>
    <property type="match status" value="1"/>
</dbReference>
<keyword evidence="2" id="KW-0560">Oxidoreductase</keyword>
<comment type="similarity">
    <text evidence="1 3">Belongs to the short-chain dehydrogenases/reductases (SDR) family.</text>
</comment>
<dbReference type="CDD" id="cd05233">
    <property type="entry name" value="SDR_c"/>
    <property type="match status" value="1"/>
</dbReference>
<dbReference type="PANTHER" id="PTHR42760">
    <property type="entry name" value="SHORT-CHAIN DEHYDROGENASES/REDUCTASES FAMILY MEMBER"/>
    <property type="match status" value="1"/>
</dbReference>
<evidence type="ECO:0000256" key="3">
    <source>
        <dbReference type="RuleBase" id="RU000363"/>
    </source>
</evidence>
<dbReference type="InterPro" id="IPR036291">
    <property type="entry name" value="NAD(P)-bd_dom_sf"/>
</dbReference>
<dbReference type="GO" id="GO:0016616">
    <property type="term" value="F:oxidoreductase activity, acting on the CH-OH group of donors, NAD or NADP as acceptor"/>
    <property type="evidence" value="ECO:0007669"/>
    <property type="project" value="TreeGrafter"/>
</dbReference>
<evidence type="ECO:0000256" key="2">
    <source>
        <dbReference type="ARBA" id="ARBA00023002"/>
    </source>
</evidence>
<dbReference type="AlphaFoldDB" id="A0A165LXS5"/>
<dbReference type="InterPro" id="IPR002347">
    <property type="entry name" value="SDR_fam"/>
</dbReference>
<evidence type="ECO:0000313" key="4">
    <source>
        <dbReference type="EMBL" id="KZK74562.1"/>
    </source>
</evidence>
<reference evidence="4 5" key="1">
    <citation type="submission" date="2016-03" db="EMBL/GenBank/DDBJ databases">
        <title>Speciation and ecological success in dimly lit waters: horizontal gene transfer in a green sulfur bacteria bloom unveiled by metagenomic assembly.</title>
        <authorList>
            <person name="Llorens-Mares T."/>
            <person name="Liu Z."/>
            <person name="Allen L.Z."/>
            <person name="Rusch D.B."/>
            <person name="Craig M.T."/>
            <person name="Dupont C.L."/>
            <person name="Bryant D.A."/>
            <person name="Casamayor E.O."/>
        </authorList>
    </citation>
    <scope>NUCLEOTIDE SEQUENCE [LARGE SCALE GENOMIC DNA]</scope>
    <source>
        <strain evidence="4">CIII</strain>
    </source>
</reference>
<dbReference type="EMBL" id="LVWG01000022">
    <property type="protein sequence ID" value="KZK74562.1"/>
    <property type="molecule type" value="Genomic_DNA"/>
</dbReference>
<evidence type="ECO:0000256" key="1">
    <source>
        <dbReference type="ARBA" id="ARBA00006484"/>
    </source>
</evidence>
<accession>A0A165LXS5</accession>
<evidence type="ECO:0000313" key="5">
    <source>
        <dbReference type="Proteomes" id="UP000076481"/>
    </source>
</evidence>
<dbReference type="SUPFAM" id="SSF51735">
    <property type="entry name" value="NAD(P)-binding Rossmann-fold domains"/>
    <property type="match status" value="1"/>
</dbReference>
<gene>
    <name evidence="4" type="ORF">A3K90_02265</name>
</gene>